<evidence type="ECO:0000259" key="6">
    <source>
        <dbReference type="PROSITE" id="PS51349"/>
    </source>
</evidence>
<gene>
    <name evidence="7" type="ORF">WI372_02365</name>
</gene>
<dbReference type="Gene3D" id="3.20.20.70">
    <property type="entry name" value="Aldolase class I"/>
    <property type="match status" value="1"/>
</dbReference>
<proteinExistence type="inferred from homology"/>
<dbReference type="Pfam" id="PF01070">
    <property type="entry name" value="FMN_dh"/>
    <property type="match status" value="1"/>
</dbReference>
<dbReference type="InterPro" id="IPR012133">
    <property type="entry name" value="Alpha-hydoxy_acid_DH_FMN"/>
</dbReference>
<comment type="cofactor">
    <cofactor evidence="1">
        <name>FMN</name>
        <dbReference type="ChEBI" id="CHEBI:58210"/>
    </cofactor>
</comment>
<dbReference type="EC" id="1.-.-.-" evidence="7"/>
<dbReference type="PROSITE" id="PS51349">
    <property type="entry name" value="FMN_HYDROXY_ACID_DH_2"/>
    <property type="match status" value="1"/>
</dbReference>
<keyword evidence="8" id="KW-1185">Reference proteome</keyword>
<dbReference type="InterPro" id="IPR013785">
    <property type="entry name" value="Aldolase_TIM"/>
</dbReference>
<dbReference type="RefSeq" id="WP_405278093.1">
    <property type="nucleotide sequence ID" value="NZ_JBBHLI010000001.1"/>
</dbReference>
<dbReference type="GO" id="GO:0016491">
    <property type="term" value="F:oxidoreductase activity"/>
    <property type="evidence" value="ECO:0007669"/>
    <property type="project" value="UniProtKB-KW"/>
</dbReference>
<dbReference type="InterPro" id="IPR000262">
    <property type="entry name" value="FMN-dep_DH"/>
</dbReference>
<evidence type="ECO:0000256" key="3">
    <source>
        <dbReference type="ARBA" id="ARBA00022643"/>
    </source>
</evidence>
<keyword evidence="3" id="KW-0288">FMN</keyword>
<dbReference type="InterPro" id="IPR037396">
    <property type="entry name" value="FMN_HAD"/>
</dbReference>
<feature type="domain" description="FMN hydroxy acid dehydrogenase" evidence="6">
    <location>
        <begin position="1"/>
        <end position="354"/>
    </location>
</feature>
<dbReference type="EMBL" id="JBBHLI010000001">
    <property type="protein sequence ID" value="MEK9499824.1"/>
    <property type="molecule type" value="Genomic_DNA"/>
</dbReference>
<evidence type="ECO:0000256" key="5">
    <source>
        <dbReference type="ARBA" id="ARBA00024042"/>
    </source>
</evidence>
<dbReference type="PANTHER" id="PTHR10578">
    <property type="entry name" value="S -2-HYDROXY-ACID OXIDASE-RELATED"/>
    <property type="match status" value="1"/>
</dbReference>
<dbReference type="PIRSF" id="PIRSF000138">
    <property type="entry name" value="Al-hdrx_acd_dh"/>
    <property type="match status" value="1"/>
</dbReference>
<reference evidence="7 8" key="1">
    <citation type="submission" date="2024-02" db="EMBL/GenBank/DDBJ databases">
        <title>A novel Gemmatimonadota bacterium.</title>
        <authorList>
            <person name="Du Z.-J."/>
            <person name="Ye Y.-Q."/>
        </authorList>
    </citation>
    <scope>NUCLEOTIDE SEQUENCE [LARGE SCALE GENOMIC DNA]</scope>
    <source>
        <strain evidence="7 8">DH-20</strain>
    </source>
</reference>
<dbReference type="PANTHER" id="PTHR10578:SF107">
    <property type="entry name" value="2-HYDROXYACID OXIDASE 1"/>
    <property type="match status" value="1"/>
</dbReference>
<dbReference type="InterPro" id="IPR008259">
    <property type="entry name" value="FMN_hydac_DH_AS"/>
</dbReference>
<sequence length="354" mass="36866">MAGGELDALEARARERLPRSVYDYYAGGADDEVTVAANRDAWGEITFRPRVLVDVSAADPSVELLGTRLPSPVIVAPTAFHKLAHPDGEAATARGAAGRLMVSSSLSTVAIDQVVAAASGPVWLQLYVFRDRGISEALVRRAEAAGCTGLVLTVDVPVAGNRRRDDHNGFALPDSIEMANFTGLLQSGMPDGGGSGLVRYVGAQFDASLDWSAVSWLKSVTRLPVIVKGIQHPDDGRRAVDAGADAVVVSNHGGRQLDGAEPTAWLLPDVVGAVEGRMPVLVDGGLRSGGDVARALALGARAILVGRPVLWGLAAGGEDGVRGVLDDLDAEFVRTMSLLGCRTAVELGPDVLTP</sequence>
<comment type="caution">
    <text evidence="7">The sequence shown here is derived from an EMBL/GenBank/DDBJ whole genome shotgun (WGS) entry which is preliminary data.</text>
</comment>
<dbReference type="SUPFAM" id="SSF51395">
    <property type="entry name" value="FMN-linked oxidoreductases"/>
    <property type="match status" value="1"/>
</dbReference>
<comment type="similarity">
    <text evidence="5">Belongs to the FMN-dependent alpha-hydroxy acid dehydrogenase family.</text>
</comment>
<keyword evidence="4 7" id="KW-0560">Oxidoreductase</keyword>
<evidence type="ECO:0000313" key="7">
    <source>
        <dbReference type="EMBL" id="MEK9499824.1"/>
    </source>
</evidence>
<protein>
    <submittedName>
        <fullName evidence="7">Alpha-hydroxy acid oxidase</fullName>
        <ecNumber evidence="7">1.-.-.-</ecNumber>
    </submittedName>
</protein>
<organism evidence="7 8">
    <name type="scientific">Gaopeijia maritima</name>
    <dbReference type="NCBI Taxonomy" id="3119007"/>
    <lineage>
        <taxon>Bacteria</taxon>
        <taxon>Pseudomonadati</taxon>
        <taxon>Gemmatimonadota</taxon>
        <taxon>Longimicrobiia</taxon>
        <taxon>Gaopeijiales</taxon>
        <taxon>Gaopeijiaceae</taxon>
        <taxon>Gaopeijia</taxon>
    </lineage>
</organism>
<dbReference type="PROSITE" id="PS00557">
    <property type="entry name" value="FMN_HYDROXY_ACID_DH_1"/>
    <property type="match status" value="1"/>
</dbReference>
<evidence type="ECO:0000256" key="1">
    <source>
        <dbReference type="ARBA" id="ARBA00001917"/>
    </source>
</evidence>
<accession>A0ABU9E550</accession>
<evidence type="ECO:0000256" key="2">
    <source>
        <dbReference type="ARBA" id="ARBA00022630"/>
    </source>
</evidence>
<dbReference type="Proteomes" id="UP001484239">
    <property type="component" value="Unassembled WGS sequence"/>
</dbReference>
<evidence type="ECO:0000313" key="8">
    <source>
        <dbReference type="Proteomes" id="UP001484239"/>
    </source>
</evidence>
<dbReference type="CDD" id="cd02809">
    <property type="entry name" value="alpha_hydroxyacid_oxid_FMN"/>
    <property type="match status" value="1"/>
</dbReference>
<keyword evidence="2" id="KW-0285">Flavoprotein</keyword>
<name>A0ABU9E550_9BACT</name>
<evidence type="ECO:0000256" key="4">
    <source>
        <dbReference type="ARBA" id="ARBA00023002"/>
    </source>
</evidence>